<dbReference type="PANTHER" id="PTHR31194:SF202">
    <property type="entry name" value="ETHYLENE-RESPONSIVE TRANSCRIPTION FACTOR ERF070"/>
    <property type="match status" value="1"/>
</dbReference>
<name>A0A6I9RPA1_ELAGV</name>
<dbReference type="FunCoup" id="A0A6I9RPA1">
    <property type="interactions" value="3"/>
</dbReference>
<keyword evidence="2" id="KW-0805">Transcription regulation</keyword>
<dbReference type="InParanoid" id="A0A6I9RPA1"/>
<dbReference type="GeneID" id="105048560"/>
<organism evidence="7 8">
    <name type="scientific">Elaeis guineensis var. tenera</name>
    <name type="common">Oil palm</name>
    <dbReference type="NCBI Taxonomy" id="51953"/>
    <lineage>
        <taxon>Eukaryota</taxon>
        <taxon>Viridiplantae</taxon>
        <taxon>Streptophyta</taxon>
        <taxon>Embryophyta</taxon>
        <taxon>Tracheophyta</taxon>
        <taxon>Spermatophyta</taxon>
        <taxon>Magnoliopsida</taxon>
        <taxon>Liliopsida</taxon>
        <taxon>Arecaceae</taxon>
        <taxon>Arecoideae</taxon>
        <taxon>Cocoseae</taxon>
        <taxon>Elaeidinae</taxon>
        <taxon>Elaeis</taxon>
    </lineage>
</organism>
<dbReference type="InterPro" id="IPR016177">
    <property type="entry name" value="DNA-bd_dom_sf"/>
</dbReference>
<dbReference type="PRINTS" id="PR00367">
    <property type="entry name" value="ETHRSPELEMNT"/>
</dbReference>
<protein>
    <submittedName>
        <fullName evidence="8">Pathogenesis-related genes transcriptional activator PTI6-like</fullName>
    </submittedName>
</protein>
<reference evidence="8" key="1">
    <citation type="submission" date="2025-08" db="UniProtKB">
        <authorList>
            <consortium name="RefSeq"/>
        </authorList>
    </citation>
    <scope>IDENTIFICATION</scope>
</reference>
<dbReference type="PROSITE" id="PS51032">
    <property type="entry name" value="AP2_ERF"/>
    <property type="match status" value="1"/>
</dbReference>
<keyword evidence="7" id="KW-1185">Reference proteome</keyword>
<dbReference type="InterPro" id="IPR001471">
    <property type="entry name" value="AP2/ERF_dom"/>
</dbReference>
<dbReference type="Pfam" id="PF00847">
    <property type="entry name" value="AP2"/>
    <property type="match status" value="1"/>
</dbReference>
<dbReference type="PANTHER" id="PTHR31194">
    <property type="entry name" value="SHN SHINE , DNA BINDING / TRANSCRIPTION FACTOR"/>
    <property type="match status" value="1"/>
</dbReference>
<dbReference type="GO" id="GO:0003677">
    <property type="term" value="F:DNA binding"/>
    <property type="evidence" value="ECO:0007669"/>
    <property type="project" value="UniProtKB-KW"/>
</dbReference>
<dbReference type="AlphaFoldDB" id="A0A6I9RPA1"/>
<evidence type="ECO:0000256" key="5">
    <source>
        <dbReference type="ARBA" id="ARBA00023242"/>
    </source>
</evidence>
<accession>A0A6I9RPA1</accession>
<dbReference type="SUPFAM" id="SSF54171">
    <property type="entry name" value="DNA-binding domain"/>
    <property type="match status" value="1"/>
</dbReference>
<dbReference type="SMART" id="SM00380">
    <property type="entry name" value="AP2"/>
    <property type="match status" value="1"/>
</dbReference>
<dbReference type="Proteomes" id="UP000504607">
    <property type="component" value="Chromosome 7"/>
</dbReference>
<dbReference type="KEGG" id="egu:105048560"/>
<evidence type="ECO:0000259" key="6">
    <source>
        <dbReference type="PROSITE" id="PS51032"/>
    </source>
</evidence>
<proteinExistence type="predicted"/>
<evidence type="ECO:0000256" key="4">
    <source>
        <dbReference type="ARBA" id="ARBA00023163"/>
    </source>
</evidence>
<gene>
    <name evidence="8" type="primary">LOC105048560</name>
</gene>
<dbReference type="RefSeq" id="XP_010926202.2">
    <property type="nucleotide sequence ID" value="XM_010927900.3"/>
</dbReference>
<comment type="subcellular location">
    <subcellularLocation>
        <location evidence="1">Nucleus</location>
    </subcellularLocation>
</comment>
<sequence>MIMVIAKEKKITDKSNHLQPESFRRKIRLIFNDADATDSSSEEEEDRGMMRKSNKRIIHEILISPSRSFSTFFTPVSKTRKIQTLKSMDSSTGTRKYKGVRQRRWGKWAAEIKDPIRGVRRWLGTYDTAEEAADAYQAAVSRMLEEKQQLLRPSISPTSSASEISEVTFSAPSPSAPSPSSVLDLSVAEVNVAVEEVMHTNNSISHGADVVDAMEEEFFEHRQLVKPEFDFRPEFDFGLDSDVFLFGSLSGEFLGLNDLPWEPSFEDLDCSFLESPMENVVF</sequence>
<dbReference type="CDD" id="cd00018">
    <property type="entry name" value="AP2"/>
    <property type="match status" value="1"/>
</dbReference>
<dbReference type="Gene3D" id="3.30.730.10">
    <property type="entry name" value="AP2/ERF domain"/>
    <property type="match status" value="1"/>
</dbReference>
<evidence type="ECO:0000313" key="8">
    <source>
        <dbReference type="RefSeq" id="XP_010926202.2"/>
    </source>
</evidence>
<keyword evidence="3" id="KW-0238">DNA-binding</keyword>
<evidence type="ECO:0000256" key="1">
    <source>
        <dbReference type="ARBA" id="ARBA00004123"/>
    </source>
</evidence>
<feature type="domain" description="AP2/ERF" evidence="6">
    <location>
        <begin position="96"/>
        <end position="153"/>
    </location>
</feature>
<evidence type="ECO:0000313" key="7">
    <source>
        <dbReference type="Proteomes" id="UP000504607"/>
    </source>
</evidence>
<dbReference type="InterPro" id="IPR050913">
    <property type="entry name" value="AP2/ERF_ERF"/>
</dbReference>
<evidence type="ECO:0000256" key="2">
    <source>
        <dbReference type="ARBA" id="ARBA00023015"/>
    </source>
</evidence>
<evidence type="ECO:0000256" key="3">
    <source>
        <dbReference type="ARBA" id="ARBA00023125"/>
    </source>
</evidence>
<keyword evidence="4" id="KW-0804">Transcription</keyword>
<keyword evidence="5" id="KW-0539">Nucleus</keyword>
<dbReference type="GO" id="GO:0005634">
    <property type="term" value="C:nucleus"/>
    <property type="evidence" value="ECO:0007669"/>
    <property type="project" value="UniProtKB-SubCell"/>
</dbReference>
<dbReference type="OrthoDB" id="10550776at2759"/>
<dbReference type="InterPro" id="IPR036955">
    <property type="entry name" value="AP2/ERF_dom_sf"/>
</dbReference>
<dbReference type="GO" id="GO:0003700">
    <property type="term" value="F:DNA-binding transcription factor activity"/>
    <property type="evidence" value="ECO:0007669"/>
    <property type="project" value="InterPro"/>
</dbReference>